<dbReference type="Gene3D" id="1.20.58.480">
    <property type="match status" value="1"/>
</dbReference>
<evidence type="ECO:0000313" key="4">
    <source>
        <dbReference type="Proteomes" id="UP001140949"/>
    </source>
</evidence>
<dbReference type="PANTHER" id="PTHR34795">
    <property type="entry name" value="NEMATODE RESISTANCE PROTEIN-LIKE HSPRO1"/>
    <property type="match status" value="1"/>
</dbReference>
<dbReference type="Proteomes" id="UP001140949">
    <property type="component" value="Unassembled WGS sequence"/>
</dbReference>
<name>A0AAX6DTW0_IRIPA</name>
<dbReference type="InterPro" id="IPR009743">
    <property type="entry name" value="Hs1pro-1_C"/>
</dbReference>
<keyword evidence="4" id="KW-1185">Reference proteome</keyword>
<dbReference type="GO" id="GO:0020037">
    <property type="term" value="F:heme binding"/>
    <property type="evidence" value="ECO:0007669"/>
    <property type="project" value="InterPro"/>
</dbReference>
<reference evidence="3" key="1">
    <citation type="journal article" date="2023" name="GigaByte">
        <title>Genome assembly of the bearded iris, Iris pallida Lam.</title>
        <authorList>
            <person name="Bruccoleri R.E."/>
            <person name="Oakeley E.J."/>
            <person name="Faust A.M.E."/>
            <person name="Altorfer M."/>
            <person name="Dessus-Babus S."/>
            <person name="Burckhardt D."/>
            <person name="Oertli M."/>
            <person name="Naumann U."/>
            <person name="Petersen F."/>
            <person name="Wong J."/>
        </authorList>
    </citation>
    <scope>NUCLEOTIDE SEQUENCE</scope>
    <source>
        <strain evidence="3">GSM-AAB239-AS_SAM_17_03QT</strain>
    </source>
</reference>
<dbReference type="EMBL" id="JANAVB010042014">
    <property type="protein sequence ID" value="KAJ6795230.1"/>
    <property type="molecule type" value="Genomic_DNA"/>
</dbReference>
<evidence type="ECO:0000259" key="2">
    <source>
        <dbReference type="Pfam" id="PF07231"/>
    </source>
</evidence>
<reference evidence="3" key="2">
    <citation type="submission" date="2023-04" db="EMBL/GenBank/DDBJ databases">
        <authorList>
            <person name="Bruccoleri R.E."/>
            <person name="Oakeley E.J."/>
            <person name="Faust A.-M."/>
            <person name="Dessus-Babus S."/>
            <person name="Altorfer M."/>
            <person name="Burckhardt D."/>
            <person name="Oertli M."/>
            <person name="Naumann U."/>
            <person name="Petersen F."/>
            <person name="Wong J."/>
        </authorList>
    </citation>
    <scope>NUCLEOTIDE SEQUENCE</scope>
    <source>
        <strain evidence="3">GSM-AAB239-AS_SAM_17_03QT</strain>
        <tissue evidence="3">Leaf</tissue>
    </source>
</reference>
<dbReference type="Pfam" id="PF07231">
    <property type="entry name" value="Hs1pro-1_N"/>
    <property type="match status" value="1"/>
</dbReference>
<protein>
    <submittedName>
        <fullName evidence="3">Nematode resistance protein-like HSPRO1</fullName>
    </submittedName>
</protein>
<dbReference type="Pfam" id="PF07014">
    <property type="entry name" value="Hs1pro-1_C"/>
    <property type="match status" value="1"/>
</dbReference>
<dbReference type="InterPro" id="IPR037217">
    <property type="entry name" value="Trp/Indoleamine_2_3_dOase-like"/>
</dbReference>
<feature type="domain" description="Nematode resistance protein-like HSPRO1 N-terminal" evidence="2">
    <location>
        <begin position="8"/>
        <end position="138"/>
    </location>
</feature>
<proteinExistence type="predicted"/>
<comment type="caution">
    <text evidence="3">The sequence shown here is derived from an EMBL/GenBank/DDBJ whole genome shotgun (WGS) entry which is preliminary data.</text>
</comment>
<organism evidence="3 4">
    <name type="scientific">Iris pallida</name>
    <name type="common">Sweet iris</name>
    <dbReference type="NCBI Taxonomy" id="29817"/>
    <lineage>
        <taxon>Eukaryota</taxon>
        <taxon>Viridiplantae</taxon>
        <taxon>Streptophyta</taxon>
        <taxon>Embryophyta</taxon>
        <taxon>Tracheophyta</taxon>
        <taxon>Spermatophyta</taxon>
        <taxon>Magnoliopsida</taxon>
        <taxon>Liliopsida</taxon>
        <taxon>Asparagales</taxon>
        <taxon>Iridaceae</taxon>
        <taxon>Iridoideae</taxon>
        <taxon>Irideae</taxon>
        <taxon>Iris</taxon>
    </lineage>
</organism>
<dbReference type="AlphaFoldDB" id="A0AAX6DTW0"/>
<dbReference type="SUPFAM" id="SSF140959">
    <property type="entry name" value="Indolic compounds 2,3-dioxygenase-like"/>
    <property type="match status" value="1"/>
</dbReference>
<evidence type="ECO:0000259" key="1">
    <source>
        <dbReference type="Pfam" id="PF07014"/>
    </source>
</evidence>
<dbReference type="InterPro" id="IPR038759">
    <property type="entry name" value="HSPRO1/HSPRO2"/>
</dbReference>
<dbReference type="GO" id="GO:0006952">
    <property type="term" value="P:defense response"/>
    <property type="evidence" value="ECO:0007669"/>
    <property type="project" value="InterPro"/>
</dbReference>
<dbReference type="InterPro" id="IPR009869">
    <property type="entry name" value="HSPRO1_N"/>
</dbReference>
<gene>
    <name evidence="3" type="ORF">M6B38_227625</name>
</gene>
<dbReference type="PANTHER" id="PTHR34795:SF1">
    <property type="entry name" value="NEMATODE RESISTANCE PROTEIN-LIKE HSPRO1"/>
    <property type="match status" value="1"/>
</dbReference>
<dbReference type="GO" id="GO:0019441">
    <property type="term" value="P:L-tryptophan catabolic process to kynurenine"/>
    <property type="evidence" value="ECO:0007669"/>
    <property type="project" value="InterPro"/>
</dbReference>
<sequence length="411" mass="45728">MNTNTPTFRSSYEHPLPLPVLSDDRRTAAKDFPEWKGEPTIKPALQALEITFRLASHVLSDPRPYSVDAREWNRRLASLCSRQMEILSLLFEQTENVTGIPVAGLGSPSRASEASLLPRLAARDMTSCLARQVLLQIESLLHMCRFTLGLGEPNRAGKPSLEYDLIVQPTSLHAFEGRCRHRNRDADVLFTIRHVSESWSCACNGLLGEIVAKIQRGDWEQAASDCWILERIWKLLSEIEDLHMMMDPDDFLQLKTQLASPSSSSASNSPFRFVSAALLEVASMSKNLKNNVPKILAVEVDPKGGPRVQEAAMRLFHSSGRGEGDNPGRLHLLQALQAVEAAVKRFFFGHRQLLTTLVGSLEATGNRGLIGVEASDIVFTEPPYFPSLDAAKTFLGDLWQRELNKNCSLEQ</sequence>
<evidence type="ECO:0000313" key="3">
    <source>
        <dbReference type="EMBL" id="KAJ6795230.1"/>
    </source>
</evidence>
<dbReference type="GO" id="GO:0046872">
    <property type="term" value="F:metal ion binding"/>
    <property type="evidence" value="ECO:0007669"/>
    <property type="project" value="InterPro"/>
</dbReference>
<accession>A0AAX6DTW0</accession>
<feature type="domain" description="Hs1pro-1 C-terminal" evidence="1">
    <location>
        <begin position="142"/>
        <end position="400"/>
    </location>
</feature>